<evidence type="ECO:0000256" key="5">
    <source>
        <dbReference type="ARBA" id="ARBA00022842"/>
    </source>
</evidence>
<proteinExistence type="inferred from homology"/>
<dbReference type="SFLD" id="SFLDG01017">
    <property type="entry name" value="Polyprenyl_Transferase_Like"/>
    <property type="match status" value="1"/>
</dbReference>
<dbReference type="PROSITE" id="PS00723">
    <property type="entry name" value="POLYPRENYL_SYNTHASE_1"/>
    <property type="match status" value="1"/>
</dbReference>
<gene>
    <name evidence="6" type="ORF">METZ01_LOCUS158973</name>
</gene>
<keyword evidence="5" id="KW-0460">Magnesium</keyword>
<keyword evidence="4" id="KW-0479">Metal-binding</keyword>
<evidence type="ECO:0000313" key="6">
    <source>
        <dbReference type="EMBL" id="SVB06119.1"/>
    </source>
</evidence>
<protein>
    <recommendedName>
        <fullName evidence="7">Octaprenyl-diphosphate synthase</fullName>
    </recommendedName>
</protein>
<dbReference type="PANTHER" id="PTHR12001:SF69">
    <property type="entry name" value="ALL TRANS-POLYPRENYL-DIPHOSPHATE SYNTHASE PDSS1"/>
    <property type="match status" value="1"/>
</dbReference>
<sequence>MAEIIPILKKEYDFEKQIKVLTDLCKEDLESINTLILEKLDSSVPLIQDIASYLIMSGGKRLRPLLTSACFHLIGKNINPPYKHVGLAAAVEFIHAATLLHDDVVDESKERRGNLTANEVWGNKTSVLVGDFLFSRAFQLMTKYGNLEILKILSDTSVVISEGEVLELSNDKDLEINENIYFDVVNGKTASLFSAACQVGGISAEANKNEIDALKSFGKNFGMTFQLIDDAIDYSSSKNIMGKNTGDDFKEGKITLPIILAHGRSNSKERKFWKKVISDLNQENHDFEEALTIINKYNCIEDTIKRAEHFGNVAIDSIDVFKSNNYKECLISLMQASVKRIS</sequence>
<evidence type="ECO:0000256" key="3">
    <source>
        <dbReference type="ARBA" id="ARBA00022679"/>
    </source>
</evidence>
<comment type="similarity">
    <text evidence="2">Belongs to the FPP/GGPP synthase family.</text>
</comment>
<dbReference type="CDD" id="cd00685">
    <property type="entry name" value="Trans_IPPS_HT"/>
    <property type="match status" value="1"/>
</dbReference>
<dbReference type="InterPro" id="IPR000092">
    <property type="entry name" value="Polyprenyl_synt"/>
</dbReference>
<accession>A0A382AXD7</accession>
<dbReference type="SUPFAM" id="SSF48576">
    <property type="entry name" value="Terpenoid synthases"/>
    <property type="match status" value="1"/>
</dbReference>
<evidence type="ECO:0008006" key="7">
    <source>
        <dbReference type="Google" id="ProtNLM"/>
    </source>
</evidence>
<dbReference type="EMBL" id="UINC01027227">
    <property type="protein sequence ID" value="SVB06119.1"/>
    <property type="molecule type" value="Genomic_DNA"/>
</dbReference>
<keyword evidence="3" id="KW-0808">Transferase</keyword>
<comment type="cofactor">
    <cofactor evidence="1">
        <name>Mg(2+)</name>
        <dbReference type="ChEBI" id="CHEBI:18420"/>
    </cofactor>
</comment>
<evidence type="ECO:0000256" key="1">
    <source>
        <dbReference type="ARBA" id="ARBA00001946"/>
    </source>
</evidence>
<dbReference type="Pfam" id="PF00348">
    <property type="entry name" value="polyprenyl_synt"/>
    <property type="match status" value="1"/>
</dbReference>
<dbReference type="Gene3D" id="1.10.600.10">
    <property type="entry name" value="Farnesyl Diphosphate Synthase"/>
    <property type="match status" value="1"/>
</dbReference>
<organism evidence="6">
    <name type="scientific">marine metagenome</name>
    <dbReference type="NCBI Taxonomy" id="408172"/>
    <lineage>
        <taxon>unclassified sequences</taxon>
        <taxon>metagenomes</taxon>
        <taxon>ecological metagenomes</taxon>
    </lineage>
</organism>
<evidence type="ECO:0000256" key="4">
    <source>
        <dbReference type="ARBA" id="ARBA00022723"/>
    </source>
</evidence>
<name>A0A382AXD7_9ZZZZ</name>
<dbReference type="SFLD" id="SFLDS00005">
    <property type="entry name" value="Isoprenoid_Synthase_Type_I"/>
    <property type="match status" value="1"/>
</dbReference>
<dbReference type="GO" id="GO:0004659">
    <property type="term" value="F:prenyltransferase activity"/>
    <property type="evidence" value="ECO:0007669"/>
    <property type="project" value="InterPro"/>
</dbReference>
<dbReference type="InterPro" id="IPR033749">
    <property type="entry name" value="Polyprenyl_synt_CS"/>
</dbReference>
<dbReference type="GO" id="GO:0046872">
    <property type="term" value="F:metal ion binding"/>
    <property type="evidence" value="ECO:0007669"/>
    <property type="project" value="UniProtKB-KW"/>
</dbReference>
<dbReference type="PANTHER" id="PTHR12001">
    <property type="entry name" value="GERANYLGERANYL PYROPHOSPHATE SYNTHASE"/>
    <property type="match status" value="1"/>
</dbReference>
<reference evidence="6" key="1">
    <citation type="submission" date="2018-05" db="EMBL/GenBank/DDBJ databases">
        <authorList>
            <person name="Lanie J.A."/>
            <person name="Ng W.-L."/>
            <person name="Kazmierczak K.M."/>
            <person name="Andrzejewski T.M."/>
            <person name="Davidsen T.M."/>
            <person name="Wayne K.J."/>
            <person name="Tettelin H."/>
            <person name="Glass J.I."/>
            <person name="Rusch D."/>
            <person name="Podicherti R."/>
            <person name="Tsui H.-C.T."/>
            <person name="Winkler M.E."/>
        </authorList>
    </citation>
    <scope>NUCLEOTIDE SEQUENCE</scope>
</reference>
<evidence type="ECO:0000256" key="2">
    <source>
        <dbReference type="ARBA" id="ARBA00006706"/>
    </source>
</evidence>
<dbReference type="AlphaFoldDB" id="A0A382AXD7"/>
<dbReference type="InterPro" id="IPR008949">
    <property type="entry name" value="Isoprenoid_synthase_dom_sf"/>
</dbReference>
<dbReference type="GO" id="GO:0008299">
    <property type="term" value="P:isoprenoid biosynthetic process"/>
    <property type="evidence" value="ECO:0007669"/>
    <property type="project" value="InterPro"/>
</dbReference>